<keyword evidence="3" id="KW-0221">Differentiation</keyword>
<dbReference type="GO" id="GO:0030154">
    <property type="term" value="P:cell differentiation"/>
    <property type="evidence" value="ECO:0007669"/>
    <property type="project" value="UniProtKB-KW"/>
</dbReference>
<dbReference type="Proteomes" id="UP000813462">
    <property type="component" value="Unassembled WGS sequence"/>
</dbReference>
<accession>A0A978VVA9</accession>
<evidence type="ECO:0000256" key="7">
    <source>
        <dbReference type="SAM" id="MobiDB-lite"/>
    </source>
</evidence>
<dbReference type="EMBL" id="JAEACU010000002">
    <property type="protein sequence ID" value="KAH7542754.1"/>
    <property type="molecule type" value="Genomic_DNA"/>
</dbReference>
<evidence type="ECO:0000256" key="5">
    <source>
        <dbReference type="ARBA" id="ARBA00023089"/>
    </source>
</evidence>
<keyword evidence="4 6" id="KW-0175">Coiled coil</keyword>
<feature type="coiled-coil region" evidence="6">
    <location>
        <begin position="69"/>
        <end position="96"/>
    </location>
</feature>
<evidence type="ECO:0000256" key="2">
    <source>
        <dbReference type="ARBA" id="ARBA00022473"/>
    </source>
</evidence>
<dbReference type="OrthoDB" id="1928946at2759"/>
<evidence type="ECO:0000256" key="6">
    <source>
        <dbReference type="SAM" id="Coils"/>
    </source>
</evidence>
<feature type="region of interest" description="Disordered" evidence="7">
    <location>
        <begin position="235"/>
        <end position="255"/>
    </location>
</feature>
<feature type="coiled-coil region" evidence="6">
    <location>
        <begin position="132"/>
        <end position="166"/>
    </location>
</feature>
<dbReference type="PANTHER" id="PTHR33405:SF17">
    <property type="entry name" value="PROTEIN FLC EXPRESSOR"/>
    <property type="match status" value="1"/>
</dbReference>
<comment type="similarity">
    <text evidence="1">Belongs to the FLX family.</text>
</comment>
<evidence type="ECO:0000313" key="8">
    <source>
        <dbReference type="EMBL" id="KAH7542754.1"/>
    </source>
</evidence>
<keyword evidence="2" id="KW-0217">Developmental protein</keyword>
<dbReference type="GO" id="GO:0009908">
    <property type="term" value="P:flower development"/>
    <property type="evidence" value="ECO:0007669"/>
    <property type="project" value="UniProtKB-KW"/>
</dbReference>
<evidence type="ECO:0008006" key="10">
    <source>
        <dbReference type="Google" id="ProtNLM"/>
    </source>
</evidence>
<comment type="caution">
    <text evidence="8">The sequence shown here is derived from an EMBL/GenBank/DDBJ whole genome shotgun (WGS) entry which is preliminary data.</text>
</comment>
<dbReference type="PANTHER" id="PTHR33405">
    <property type="entry name" value="PROTEIN FLX-LIKE 2"/>
    <property type="match status" value="1"/>
</dbReference>
<evidence type="ECO:0000256" key="3">
    <source>
        <dbReference type="ARBA" id="ARBA00022782"/>
    </source>
</evidence>
<name>A0A978VVA9_ZIZJJ</name>
<feature type="compositionally biased region" description="Low complexity" evidence="7">
    <location>
        <begin position="235"/>
        <end position="247"/>
    </location>
</feature>
<dbReference type="InterPro" id="IPR040353">
    <property type="entry name" value="FLX/FLX-like"/>
</dbReference>
<evidence type="ECO:0000256" key="4">
    <source>
        <dbReference type="ARBA" id="ARBA00023054"/>
    </source>
</evidence>
<evidence type="ECO:0000313" key="9">
    <source>
        <dbReference type="Proteomes" id="UP000813462"/>
    </source>
</evidence>
<keyword evidence="5" id="KW-0287">Flowering</keyword>
<sequence length="283" mass="31671">MAGRNHFPPEGRQVSLSRVPLSHSNYTIGDSRILLHDHHHRTSYQSSSQALEDRINIQHREIQSLLVDNQRLAATHVALKQELAASQQELRTLSVDSANAKVELDAQVREVYERSLKMDAEVRAIDAMSDELAQVRLDIQKLGASRKELTAQLRAIEDDLESALSESNQMAVIKAEIDTLQTEIQKGRAAIEHEKKTRVSNLEQRQAMEKNMVSMARTLEKLHAELANAEKRARAAAAANPNPGHAATYGNSDMGYRGQSYPKPYGMHQPSVESLEIYDAEFT</sequence>
<proteinExistence type="inferred from homology"/>
<organism evidence="8 9">
    <name type="scientific">Ziziphus jujuba var. spinosa</name>
    <dbReference type="NCBI Taxonomy" id="714518"/>
    <lineage>
        <taxon>Eukaryota</taxon>
        <taxon>Viridiplantae</taxon>
        <taxon>Streptophyta</taxon>
        <taxon>Embryophyta</taxon>
        <taxon>Tracheophyta</taxon>
        <taxon>Spermatophyta</taxon>
        <taxon>Magnoliopsida</taxon>
        <taxon>eudicotyledons</taxon>
        <taxon>Gunneridae</taxon>
        <taxon>Pentapetalae</taxon>
        <taxon>rosids</taxon>
        <taxon>fabids</taxon>
        <taxon>Rosales</taxon>
        <taxon>Rhamnaceae</taxon>
        <taxon>Paliureae</taxon>
        <taxon>Ziziphus</taxon>
    </lineage>
</organism>
<gene>
    <name evidence="8" type="ORF">FEM48_Zijuj02G0108300</name>
</gene>
<protein>
    <recommendedName>
        <fullName evidence="10">Protein FLC EXPRESSOR</fullName>
    </recommendedName>
</protein>
<reference evidence="8" key="1">
    <citation type="journal article" date="2021" name="Front. Plant Sci.">
        <title>Chromosome-Scale Genome Assembly for Chinese Sour Jujube and Insights Into Its Genome Evolution and Domestication Signature.</title>
        <authorList>
            <person name="Shen L.-Y."/>
            <person name="Luo H."/>
            <person name="Wang X.-L."/>
            <person name="Wang X.-M."/>
            <person name="Qiu X.-J."/>
            <person name="Liu H."/>
            <person name="Zhou S.-S."/>
            <person name="Jia K.-H."/>
            <person name="Nie S."/>
            <person name="Bao Y.-T."/>
            <person name="Zhang R.-G."/>
            <person name="Yun Q.-Z."/>
            <person name="Chai Y.-H."/>
            <person name="Lu J.-Y."/>
            <person name="Li Y."/>
            <person name="Zhao S.-W."/>
            <person name="Mao J.-F."/>
            <person name="Jia S.-G."/>
            <person name="Mao Y.-M."/>
        </authorList>
    </citation>
    <scope>NUCLEOTIDE SEQUENCE</scope>
    <source>
        <strain evidence="8">AT0</strain>
        <tissue evidence="8">Leaf</tissue>
    </source>
</reference>
<evidence type="ECO:0000256" key="1">
    <source>
        <dbReference type="ARBA" id="ARBA00005405"/>
    </source>
</evidence>
<dbReference type="AlphaFoldDB" id="A0A978VVA9"/>